<dbReference type="InterPro" id="IPR032466">
    <property type="entry name" value="Metal_Hydrolase"/>
</dbReference>
<name>A0A919B4A2_9ACTN</name>
<dbReference type="PANTHER" id="PTHR43135">
    <property type="entry name" value="ALPHA-D-RIBOSE 1-METHYLPHOSPHONATE 5-TRIPHOSPHATE DIPHOSPHATASE"/>
    <property type="match status" value="1"/>
</dbReference>
<protein>
    <submittedName>
        <fullName evidence="2">Amidohydrolase</fullName>
    </submittedName>
</protein>
<comment type="caution">
    <text evidence="2">The sequence shown here is derived from an EMBL/GenBank/DDBJ whole genome shotgun (WGS) entry which is preliminary data.</text>
</comment>
<reference evidence="2" key="2">
    <citation type="submission" date="2020-09" db="EMBL/GenBank/DDBJ databases">
        <authorList>
            <person name="Sun Q."/>
            <person name="Ohkuma M."/>
        </authorList>
    </citation>
    <scope>NUCLEOTIDE SEQUENCE</scope>
    <source>
        <strain evidence="2">JCM 4059</strain>
    </source>
</reference>
<dbReference type="Gene3D" id="2.30.40.10">
    <property type="entry name" value="Urease, subunit C, domain 1"/>
    <property type="match status" value="2"/>
</dbReference>
<reference evidence="2" key="1">
    <citation type="journal article" date="2014" name="Int. J. Syst. Evol. Microbiol.">
        <title>Complete genome sequence of Corynebacterium casei LMG S-19264T (=DSM 44701T), isolated from a smear-ripened cheese.</title>
        <authorList>
            <consortium name="US DOE Joint Genome Institute (JGI-PGF)"/>
            <person name="Walter F."/>
            <person name="Albersmeier A."/>
            <person name="Kalinowski J."/>
            <person name="Ruckert C."/>
        </authorList>
    </citation>
    <scope>NUCLEOTIDE SEQUENCE</scope>
    <source>
        <strain evidence="2">JCM 4059</strain>
    </source>
</reference>
<dbReference type="Pfam" id="PF01979">
    <property type="entry name" value="Amidohydro_1"/>
    <property type="match status" value="1"/>
</dbReference>
<evidence type="ECO:0000259" key="1">
    <source>
        <dbReference type="Pfam" id="PF01979"/>
    </source>
</evidence>
<organism evidence="2 3">
    <name type="scientific">Streptomyces mashuensis</name>
    <dbReference type="NCBI Taxonomy" id="33904"/>
    <lineage>
        <taxon>Bacteria</taxon>
        <taxon>Bacillati</taxon>
        <taxon>Actinomycetota</taxon>
        <taxon>Actinomycetes</taxon>
        <taxon>Kitasatosporales</taxon>
        <taxon>Streptomycetaceae</taxon>
        <taxon>Streptomyces</taxon>
    </lineage>
</organism>
<dbReference type="InterPro" id="IPR051781">
    <property type="entry name" value="Metallo-dep_Hydrolase"/>
</dbReference>
<dbReference type="RefSeq" id="WP_190129910.1">
    <property type="nucleotide sequence ID" value="NZ_BNBD01000005.1"/>
</dbReference>
<dbReference type="InterPro" id="IPR011059">
    <property type="entry name" value="Metal-dep_hydrolase_composite"/>
</dbReference>
<gene>
    <name evidence="2" type="ORF">GCM10010218_28360</name>
</gene>
<dbReference type="AlphaFoldDB" id="A0A919B4A2"/>
<dbReference type="GO" id="GO:0016810">
    <property type="term" value="F:hydrolase activity, acting on carbon-nitrogen (but not peptide) bonds"/>
    <property type="evidence" value="ECO:0007669"/>
    <property type="project" value="InterPro"/>
</dbReference>
<dbReference type="SUPFAM" id="SSF51338">
    <property type="entry name" value="Composite domain of metallo-dependent hydrolases"/>
    <property type="match status" value="1"/>
</dbReference>
<accession>A0A919B4A2</accession>
<keyword evidence="3" id="KW-1185">Reference proteome</keyword>
<dbReference type="Proteomes" id="UP000638313">
    <property type="component" value="Unassembled WGS sequence"/>
</dbReference>
<evidence type="ECO:0000313" key="3">
    <source>
        <dbReference type="Proteomes" id="UP000638313"/>
    </source>
</evidence>
<dbReference type="EMBL" id="BNBD01000005">
    <property type="protein sequence ID" value="GHF45479.1"/>
    <property type="molecule type" value="Genomic_DNA"/>
</dbReference>
<dbReference type="PANTHER" id="PTHR43135:SF3">
    <property type="entry name" value="ALPHA-D-RIBOSE 1-METHYLPHOSPHONATE 5-TRIPHOSPHATE DIPHOSPHATASE"/>
    <property type="match status" value="1"/>
</dbReference>
<proteinExistence type="predicted"/>
<dbReference type="InterPro" id="IPR006680">
    <property type="entry name" value="Amidohydro-rel"/>
</dbReference>
<dbReference type="SUPFAM" id="SSF51556">
    <property type="entry name" value="Metallo-dependent hydrolases"/>
    <property type="match status" value="1"/>
</dbReference>
<sequence length="461" mass="49651">MPADPTAVTALTHATLIAAPGERPPEPDMTLLLTGDRITAVGPSATTPVPPGARTVDLTGRYVVPGLFDAHVHTIRAATDTTRLYPLMGVTTVREMWGTPAAHAVRARAERGDALGPRWVMASTFVDGSPGLWTADLWAAPTIEAGTEAEAREAVRRIAADGADFVKVYTRLGREPFHALADEARRRGLPFAGHCPDAVPVTEASDAGQLTVEHLHPLLLSTSAEEAGLRQGLARVRVDPGEGSTMRRYHDWFVQVRALEQRAVQSYDRGRAHRAFDHLARNRTYITPTLGMHRTIERPDTARDHADEWRYVPHRLSAAWPQQLEPLLSPGTGPLFERRLRTVGELHARGVPLLAGTDTGTPCLVPGFALHHELALLTDAGLPPAVALHAATVAPARAFGLAGTLGTISPGKAADLVVLAADPLRDIRNTLRITAVVTRGRLIDEPERHRLLEDLASGPAS</sequence>
<dbReference type="Gene3D" id="3.40.50.10910">
    <property type="entry name" value="Amidohydrolase"/>
    <property type="match status" value="1"/>
</dbReference>
<feature type="domain" description="Amidohydrolase-related" evidence="1">
    <location>
        <begin position="342"/>
        <end position="442"/>
    </location>
</feature>
<evidence type="ECO:0000313" key="2">
    <source>
        <dbReference type="EMBL" id="GHF45479.1"/>
    </source>
</evidence>